<dbReference type="AlphaFoldDB" id="A0A6J6WD84"/>
<dbReference type="EMBL" id="CAFBOP010000003">
    <property type="protein sequence ID" value="CAB4977653.1"/>
    <property type="molecule type" value="Genomic_DNA"/>
</dbReference>
<evidence type="ECO:0000313" key="2">
    <source>
        <dbReference type="EMBL" id="CAB4902914.1"/>
    </source>
</evidence>
<evidence type="ECO:0000313" key="4">
    <source>
        <dbReference type="EMBL" id="CAB5008587.1"/>
    </source>
</evidence>
<protein>
    <submittedName>
        <fullName evidence="1">Unannotated protein</fullName>
    </submittedName>
</protein>
<evidence type="ECO:0000313" key="1">
    <source>
        <dbReference type="EMBL" id="CAB4780938.1"/>
    </source>
</evidence>
<dbReference type="EMBL" id="CAFAAC010000009">
    <property type="protein sequence ID" value="CAB4780938.1"/>
    <property type="molecule type" value="Genomic_DNA"/>
</dbReference>
<dbReference type="EMBL" id="CAFBMN010000021">
    <property type="protein sequence ID" value="CAB4902914.1"/>
    <property type="molecule type" value="Genomic_DNA"/>
</dbReference>
<sequence length="51" mass="5655">MMMDDQGKDAFVEGIKSELNDIDNLSINERAVAFDKLHATLEETLSTIDGL</sequence>
<gene>
    <name evidence="1" type="ORF">UFOPK2967_00292</name>
    <name evidence="2" type="ORF">UFOPK3587_00590</name>
    <name evidence="3" type="ORF">UFOPK3984_00187</name>
    <name evidence="4" type="ORF">UFOPK4114_00114</name>
</gene>
<proteinExistence type="predicted"/>
<reference evidence="1" key="1">
    <citation type="submission" date="2020-05" db="EMBL/GenBank/DDBJ databases">
        <authorList>
            <person name="Chiriac C."/>
            <person name="Salcher M."/>
            <person name="Ghai R."/>
            <person name="Kavagutti S V."/>
        </authorList>
    </citation>
    <scope>NUCLEOTIDE SEQUENCE</scope>
</reference>
<organism evidence="1">
    <name type="scientific">freshwater metagenome</name>
    <dbReference type="NCBI Taxonomy" id="449393"/>
    <lineage>
        <taxon>unclassified sequences</taxon>
        <taxon>metagenomes</taxon>
        <taxon>ecological metagenomes</taxon>
    </lineage>
</organism>
<evidence type="ECO:0000313" key="3">
    <source>
        <dbReference type="EMBL" id="CAB4977653.1"/>
    </source>
</evidence>
<name>A0A6J6WD84_9ZZZZ</name>
<accession>A0A6J6WD84</accession>
<dbReference type="EMBL" id="CAFBPP010000001">
    <property type="protein sequence ID" value="CAB5008587.1"/>
    <property type="molecule type" value="Genomic_DNA"/>
</dbReference>